<name>A0A133KBP5_HEYCO</name>
<proteinExistence type="predicted"/>
<evidence type="ECO:0000313" key="2">
    <source>
        <dbReference type="Proteomes" id="UP000070376"/>
    </source>
</evidence>
<evidence type="ECO:0000313" key="1">
    <source>
        <dbReference type="EMBL" id="KWZ76949.1"/>
    </source>
</evidence>
<reference evidence="2" key="1">
    <citation type="submission" date="2016-01" db="EMBL/GenBank/DDBJ databases">
        <authorList>
            <person name="Mitreva M."/>
            <person name="Pepin K.H."/>
            <person name="Mihindukulasuriya K.A."/>
            <person name="Fulton R."/>
            <person name="Fronick C."/>
            <person name="O'Laughlin M."/>
            <person name="Miner T."/>
            <person name="Herter B."/>
            <person name="Rosa B.A."/>
            <person name="Cordes M."/>
            <person name="Tomlinson C."/>
            <person name="Wollam A."/>
            <person name="Palsikar V.B."/>
            <person name="Mardis E.R."/>
            <person name="Wilson R.K."/>
        </authorList>
    </citation>
    <scope>NUCLEOTIDE SEQUENCE [LARGE SCALE GENOMIC DNA]</scope>
    <source>
        <strain evidence="2">GED7749B</strain>
    </source>
</reference>
<sequence length="42" mass="5119">MLKKRTDFENVKDYAQYTESVEFLSQYSFKGKSLRFMTWPSM</sequence>
<protein>
    <submittedName>
        <fullName evidence="1">Uncharacterized protein</fullName>
    </submittedName>
</protein>
<dbReference type="AlphaFoldDB" id="A0A133KBP5"/>
<accession>A0A133KBP5</accession>
<comment type="caution">
    <text evidence="1">The sequence shown here is derived from an EMBL/GenBank/DDBJ whole genome shotgun (WGS) entry which is preliminary data.</text>
</comment>
<dbReference type="EMBL" id="LRPN01000183">
    <property type="protein sequence ID" value="KWZ76949.1"/>
    <property type="molecule type" value="Genomic_DNA"/>
</dbReference>
<gene>
    <name evidence="1" type="ORF">HMPREF3213_03551</name>
</gene>
<dbReference type="PATRIC" id="fig|1398.22.peg.3557"/>
<dbReference type="Proteomes" id="UP000070376">
    <property type="component" value="Unassembled WGS sequence"/>
</dbReference>
<organism evidence="1 2">
    <name type="scientific">Heyndrickxia coagulans</name>
    <name type="common">Weizmannia coagulans</name>
    <dbReference type="NCBI Taxonomy" id="1398"/>
    <lineage>
        <taxon>Bacteria</taxon>
        <taxon>Bacillati</taxon>
        <taxon>Bacillota</taxon>
        <taxon>Bacilli</taxon>
        <taxon>Bacillales</taxon>
        <taxon>Bacillaceae</taxon>
        <taxon>Heyndrickxia</taxon>
    </lineage>
</organism>